<organism evidence="1 2">
    <name type="scientific">Acinetobacter thutiue</name>
    <dbReference type="NCBI Taxonomy" id="2998078"/>
    <lineage>
        <taxon>Bacteria</taxon>
        <taxon>Pseudomonadati</taxon>
        <taxon>Pseudomonadota</taxon>
        <taxon>Gammaproteobacteria</taxon>
        <taxon>Moraxellales</taxon>
        <taxon>Moraxellaceae</taxon>
        <taxon>Acinetobacter</taxon>
    </lineage>
</organism>
<dbReference type="Pfam" id="PF06821">
    <property type="entry name" value="Ser_hydrolase"/>
    <property type="match status" value="1"/>
</dbReference>
<protein>
    <submittedName>
        <fullName evidence="1">Alpha/beta hydrolase</fullName>
    </submittedName>
</protein>
<dbReference type="GO" id="GO:0016787">
    <property type="term" value="F:hydrolase activity"/>
    <property type="evidence" value="ECO:0007669"/>
    <property type="project" value="UniProtKB-KW"/>
</dbReference>
<dbReference type="RefSeq" id="WP_267980130.1">
    <property type="nucleotide sequence ID" value="NZ_JAPQKF010000002.1"/>
</dbReference>
<gene>
    <name evidence="1" type="ORF">QTA56_06410</name>
</gene>
<dbReference type="EMBL" id="JAUDZE010000002">
    <property type="protein sequence ID" value="MDN0013874.1"/>
    <property type="molecule type" value="Genomic_DNA"/>
</dbReference>
<dbReference type="InterPro" id="IPR010662">
    <property type="entry name" value="RBBP9/YdeN"/>
</dbReference>
<dbReference type="PANTHER" id="PTHR15394">
    <property type="entry name" value="SERINE HYDROLASE RBBP9"/>
    <property type="match status" value="1"/>
</dbReference>
<evidence type="ECO:0000313" key="1">
    <source>
        <dbReference type="EMBL" id="MDN0013874.1"/>
    </source>
</evidence>
<dbReference type="InterPro" id="IPR029058">
    <property type="entry name" value="AB_hydrolase_fold"/>
</dbReference>
<accession>A0ABT7WMI0</accession>
<reference evidence="1" key="1">
    <citation type="submission" date="2023-06" db="EMBL/GenBank/DDBJ databases">
        <title>Two novel species of Acinetobacter isolated from motorbike repairing workshop in Vietnam.</title>
        <authorList>
            <person name="Le N.T.T."/>
        </authorList>
    </citation>
    <scope>NUCLEOTIDE SEQUENCE</scope>
    <source>
        <strain evidence="1">VNH17</strain>
    </source>
</reference>
<comment type="caution">
    <text evidence="1">The sequence shown here is derived from an EMBL/GenBank/DDBJ whole genome shotgun (WGS) entry which is preliminary data.</text>
</comment>
<dbReference type="PANTHER" id="PTHR15394:SF3">
    <property type="entry name" value="SERINE HYDROLASE RBBP9"/>
    <property type="match status" value="1"/>
</dbReference>
<dbReference type="Proteomes" id="UP001168524">
    <property type="component" value="Unassembled WGS sequence"/>
</dbReference>
<dbReference type="Gene3D" id="3.40.50.1820">
    <property type="entry name" value="alpha/beta hydrolase"/>
    <property type="match status" value="1"/>
</dbReference>
<keyword evidence="1" id="KW-0378">Hydrolase</keyword>
<keyword evidence="2" id="KW-1185">Reference proteome</keyword>
<name>A0ABT7WMI0_9GAMM</name>
<proteinExistence type="predicted"/>
<dbReference type="SUPFAM" id="SSF53474">
    <property type="entry name" value="alpha/beta-Hydrolases"/>
    <property type="match status" value="1"/>
</dbReference>
<evidence type="ECO:0000313" key="2">
    <source>
        <dbReference type="Proteomes" id="UP001168524"/>
    </source>
</evidence>
<sequence length="195" mass="22147">MSHFSKNKVFIIHCEHADPDQHWYGWLEQQLKNLNVAAERIFLADASHPDAEIWQTCLEAQLKGLDEQSIVIAHGLSCVAVAQFLLKRLKQHSIKAGIFIAGFNEAISKHPEFDPFLDHSKFESHVLRAHLQTRLVFFSSNDPVVPVPLTFKFSHLLGAQLVEVAQAGHFRQEDGYTEFPQLLQTLQSLLKVELS</sequence>